<evidence type="ECO:0000256" key="7">
    <source>
        <dbReference type="SAM" id="SignalP"/>
    </source>
</evidence>
<keyword evidence="6" id="KW-0998">Cell outer membrane</keyword>
<keyword evidence="9" id="KW-0675">Receptor</keyword>
<protein>
    <submittedName>
        <fullName evidence="9">TonB-dependent receptor domain-containing protein</fullName>
    </submittedName>
</protein>
<dbReference type="InterPro" id="IPR057601">
    <property type="entry name" value="Oar-like_b-barrel"/>
</dbReference>
<dbReference type="PANTHER" id="PTHR30069:SF46">
    <property type="entry name" value="OAR PROTEIN"/>
    <property type="match status" value="1"/>
</dbReference>
<evidence type="ECO:0000256" key="3">
    <source>
        <dbReference type="ARBA" id="ARBA00022452"/>
    </source>
</evidence>
<keyword evidence="7" id="KW-0732">Signal</keyword>
<evidence type="ECO:0000313" key="10">
    <source>
        <dbReference type="Proteomes" id="UP001596977"/>
    </source>
</evidence>
<dbReference type="InterPro" id="IPR039426">
    <property type="entry name" value="TonB-dep_rcpt-like"/>
</dbReference>
<feature type="chain" id="PRO_5045379060" evidence="7">
    <location>
        <begin position="23"/>
        <end position="1140"/>
    </location>
</feature>
<dbReference type="Proteomes" id="UP001596977">
    <property type="component" value="Unassembled WGS sequence"/>
</dbReference>
<name>A0ABW3H655_9SPHN</name>
<keyword evidence="4" id="KW-0812">Transmembrane</keyword>
<feature type="signal peptide" evidence="7">
    <location>
        <begin position="1"/>
        <end position="22"/>
    </location>
</feature>
<evidence type="ECO:0000256" key="5">
    <source>
        <dbReference type="ARBA" id="ARBA00023136"/>
    </source>
</evidence>
<dbReference type="RefSeq" id="WP_264944299.1">
    <property type="nucleotide sequence ID" value="NZ_JAPDRA010000004.1"/>
</dbReference>
<dbReference type="InterPro" id="IPR008969">
    <property type="entry name" value="CarboxyPept-like_regulatory"/>
</dbReference>
<dbReference type="InterPro" id="IPR036942">
    <property type="entry name" value="Beta-barrel_TonB_sf"/>
</dbReference>
<evidence type="ECO:0000256" key="6">
    <source>
        <dbReference type="ARBA" id="ARBA00023237"/>
    </source>
</evidence>
<sequence length="1140" mass="121787">MRHMLYAGAAVAALMIPAAASAQQITTGIEGTVTDESGAPIAGAEVTVTDTRTGATRTLTTGSTGTFAATNLVTGGPYTVTANASGFEGQSLEGIVTSLQGNTSLTFSLASGSGEIVVTGSRVVVAQLAVGPGQSFSGELLQAAPSYNRDIRDIIRIDPRVSLDRDDGGSGVDRISCLGGNDRGNAFTVDGISQGDIYGLNDTGFSSRSSTPLPYDAIRETQVQFAPFDVEYGQFTGCAINVVTKSGTNKFTGGGYFEYSDSGLRGDTVAGRPVAPIEPEKRWGAYLGGPIWKDKLFFFGAYEHQEAGQSQDDGPAGAGYANELAGVPVAAFNEISQVLSSVYGIETGPLVTSRPYKNDRYFGRVDWQISDQHRFEATYQRLEESTTRADDFFTGASSPQVTGLNTFYLSGTESNYYSGRLYSQWNDSFSTEIRYSHSDVQDLQDPVGGGEAQSANPIPRIIVGIDNATGPDGAVLAGPGTSRSANDLKTKIDQYRFVAQLDQGNHKLKLGAELNRADLFNLFVQNATGTLVFRNVNDLRLGLLSPGTGNNQTSTTPANVISGATEGAFGNFSSTGNVTDAAAAFTRSIYAIYFQDDWQATDRISLVTGARVEWYDGGSPKLNPVFLQRYGFPNTTGFSNLSPTFMPRTAITYEAPDFAFFSRTKVRAGVGVFSGGDPLVWFGNAFQNDGRGFSQGTSQDAGCPVGQISVLTGGSFTGVPSCIRASGIASAAAGLGDTQSISPDIKLPTVSRLNVGVDTELNFAEAGFFSGWHLNLDYILSRYINPLTLVDLSQTPDIRKGLSGYAIDGRPIYASLDPLRAGCGVTLIGLNPGPIYSGLTSANAAACFGTSRDDELMLTNARPFTSQTASFILSKNFDGGVFTEGGSTFFTLGFAYSNGHDRRNMYNSTAGSNYDLTAASDRQNPGVSRGFYSSKYNITLQTSFREQFFEDLDTRLSMTFVARSGRPYSLTFTGTGVFNDSASGAENALAYLPTGRNDPNLSPSSNMTEVDKLVAFSQGLSCASKYMGSTVPRNTCSNDWYFDMDLSFSQEIPGPGRLFGLQDTLRLYGTIDNFLNLLDSDWNVQHRRNFSGLQDVATSTGVDAQGRYIITAFNPDYDTDNGINVSSSVWRIKVGVSYAF</sequence>
<dbReference type="EMBL" id="JBHTJG010000004">
    <property type="protein sequence ID" value="MFD0946632.1"/>
    <property type="molecule type" value="Genomic_DNA"/>
</dbReference>
<dbReference type="SUPFAM" id="SSF56935">
    <property type="entry name" value="Porins"/>
    <property type="match status" value="1"/>
</dbReference>
<keyword evidence="2" id="KW-0813">Transport</keyword>
<keyword evidence="10" id="KW-1185">Reference proteome</keyword>
<dbReference type="Pfam" id="PF25183">
    <property type="entry name" value="OMP_b-brl_4"/>
    <property type="match status" value="2"/>
</dbReference>
<evidence type="ECO:0000256" key="1">
    <source>
        <dbReference type="ARBA" id="ARBA00004571"/>
    </source>
</evidence>
<keyword evidence="3" id="KW-1134">Transmembrane beta strand</keyword>
<organism evidence="9 10">
    <name type="scientific">Sphingomonas canadensis</name>
    <dbReference type="NCBI Taxonomy" id="1219257"/>
    <lineage>
        <taxon>Bacteria</taxon>
        <taxon>Pseudomonadati</taxon>
        <taxon>Pseudomonadota</taxon>
        <taxon>Alphaproteobacteria</taxon>
        <taxon>Sphingomonadales</taxon>
        <taxon>Sphingomonadaceae</taxon>
        <taxon>Sphingomonas</taxon>
    </lineage>
</organism>
<feature type="domain" description="TonB-dependent transporter Oar-like beta-barrel" evidence="8">
    <location>
        <begin position="353"/>
        <end position="1054"/>
    </location>
</feature>
<dbReference type="Gene3D" id="2.60.40.1120">
    <property type="entry name" value="Carboxypeptidase-like, regulatory domain"/>
    <property type="match status" value="1"/>
</dbReference>
<gene>
    <name evidence="9" type="ORF">ACFQ1E_09805</name>
</gene>
<evidence type="ECO:0000256" key="4">
    <source>
        <dbReference type="ARBA" id="ARBA00022692"/>
    </source>
</evidence>
<evidence type="ECO:0000259" key="8">
    <source>
        <dbReference type="Pfam" id="PF25183"/>
    </source>
</evidence>
<keyword evidence="5" id="KW-0472">Membrane</keyword>
<dbReference type="Gene3D" id="2.40.170.20">
    <property type="entry name" value="TonB-dependent receptor, beta-barrel domain"/>
    <property type="match status" value="1"/>
</dbReference>
<comment type="caution">
    <text evidence="9">The sequence shown here is derived from an EMBL/GenBank/DDBJ whole genome shotgun (WGS) entry which is preliminary data.</text>
</comment>
<proteinExistence type="predicted"/>
<dbReference type="SUPFAM" id="SSF49464">
    <property type="entry name" value="Carboxypeptidase regulatory domain-like"/>
    <property type="match status" value="1"/>
</dbReference>
<accession>A0ABW3H655</accession>
<comment type="subcellular location">
    <subcellularLocation>
        <location evidence="1">Cell outer membrane</location>
        <topology evidence="1">Multi-pass membrane protein</topology>
    </subcellularLocation>
</comment>
<dbReference type="Pfam" id="PF13620">
    <property type="entry name" value="CarboxypepD_reg"/>
    <property type="match status" value="1"/>
</dbReference>
<reference evidence="10" key="1">
    <citation type="journal article" date="2019" name="Int. J. Syst. Evol. Microbiol.">
        <title>The Global Catalogue of Microorganisms (GCM) 10K type strain sequencing project: providing services to taxonomists for standard genome sequencing and annotation.</title>
        <authorList>
            <consortium name="The Broad Institute Genomics Platform"/>
            <consortium name="The Broad Institute Genome Sequencing Center for Infectious Disease"/>
            <person name="Wu L."/>
            <person name="Ma J."/>
        </authorList>
    </citation>
    <scope>NUCLEOTIDE SEQUENCE [LARGE SCALE GENOMIC DNA]</scope>
    <source>
        <strain evidence="10">CCUG 62982</strain>
    </source>
</reference>
<feature type="domain" description="TonB-dependent transporter Oar-like beta-barrel" evidence="8">
    <location>
        <begin position="243"/>
        <end position="310"/>
    </location>
</feature>
<evidence type="ECO:0000313" key="9">
    <source>
        <dbReference type="EMBL" id="MFD0946632.1"/>
    </source>
</evidence>
<evidence type="ECO:0000256" key="2">
    <source>
        <dbReference type="ARBA" id="ARBA00022448"/>
    </source>
</evidence>
<dbReference type="PANTHER" id="PTHR30069">
    <property type="entry name" value="TONB-DEPENDENT OUTER MEMBRANE RECEPTOR"/>
    <property type="match status" value="1"/>
</dbReference>